<accession>A0A7H1MKC7</accession>
<dbReference type="InterPro" id="IPR058660">
    <property type="entry name" value="WHD_DnaB"/>
</dbReference>
<comment type="similarity">
    <text evidence="1">Belongs to the DnaB/DnaD family.</text>
</comment>
<evidence type="ECO:0000313" key="7">
    <source>
        <dbReference type="Proteomes" id="UP000516446"/>
    </source>
</evidence>
<proteinExistence type="inferred from homology"/>
<keyword evidence="2" id="KW-0175">Coiled coil</keyword>
<feature type="domain" description="Replicative helicase loading/DNA remodeling protein DnaB N-terminal winged helix" evidence="5">
    <location>
        <begin position="6"/>
        <end position="255"/>
    </location>
</feature>
<dbReference type="Proteomes" id="UP000516446">
    <property type="component" value="Chromosome"/>
</dbReference>
<sequence length="430" mass="49576">MSFNIHQKFKVVGIENLTLKNLTSLSNLYLPLIGIEAFTVYMALMHQPQRSNKDVTITHVELLNQLNLSGPRLIQAREKLEGYGLIRTFEQVLTLESQWVYEINQPIDAENFLSDKLLVKLLSSYLGDDQFEILKTSLLPDSAEIEGNNVSKGLFDIIREDNFDQIEPLKPINKRSTAWDEARQKDQPTIDFDLMFEMLKVYGVSRMTLLKNKDNLMLFKKLYAIDDLKLIRLIQGHMLDDHQIDIKGIENELRQEFQQRQEVTIQPVTDVQPKTGNILIDQANQLSPLEFLKNIREQRGGVVTASEQYAIEQLIKYGRLPNPVINIELYTLSVLQDRKTLPKAILEATYSDWAQANIKTPSEAIKYIQQREKKIKQGQQNRTSSRAGQQKHETKPDWDNQPIQEVSSADQAKLDKMLAQMEAKRAIKKE</sequence>
<keyword evidence="6" id="KW-0347">Helicase</keyword>
<keyword evidence="6" id="KW-0067">ATP-binding</keyword>
<name>A0A7H1MKC7_9LACO</name>
<dbReference type="Pfam" id="PF25888">
    <property type="entry name" value="WHD_DnaB"/>
    <property type="match status" value="1"/>
</dbReference>
<gene>
    <name evidence="6" type="ORF">FY536_00870</name>
</gene>
<protein>
    <submittedName>
        <fullName evidence="6">Helicase DnaB</fullName>
    </submittedName>
</protein>
<evidence type="ECO:0000256" key="2">
    <source>
        <dbReference type="SAM" id="Coils"/>
    </source>
</evidence>
<keyword evidence="6" id="KW-0378">Hydrolase</keyword>
<feature type="domain" description="DnaB/C C-terminal" evidence="4">
    <location>
        <begin position="293"/>
        <end position="368"/>
    </location>
</feature>
<dbReference type="RefSeq" id="WP_006845564.1">
    <property type="nucleotide sequence ID" value="NZ_CP026847.1"/>
</dbReference>
<feature type="compositionally biased region" description="Polar residues" evidence="3">
    <location>
        <begin position="377"/>
        <end position="388"/>
    </location>
</feature>
<dbReference type="EMBL" id="CP043431">
    <property type="protein sequence ID" value="QNT63913.1"/>
    <property type="molecule type" value="Genomic_DNA"/>
</dbReference>
<evidence type="ECO:0000256" key="3">
    <source>
        <dbReference type="SAM" id="MobiDB-lite"/>
    </source>
</evidence>
<dbReference type="GO" id="GO:0004386">
    <property type="term" value="F:helicase activity"/>
    <property type="evidence" value="ECO:0007669"/>
    <property type="project" value="UniProtKB-KW"/>
</dbReference>
<feature type="coiled-coil region" evidence="2">
    <location>
        <begin position="239"/>
        <end position="266"/>
    </location>
</feature>
<evidence type="ECO:0000313" key="6">
    <source>
        <dbReference type="EMBL" id="QNT63913.1"/>
    </source>
</evidence>
<feature type="region of interest" description="Disordered" evidence="3">
    <location>
        <begin position="372"/>
        <end position="409"/>
    </location>
</feature>
<evidence type="ECO:0000259" key="5">
    <source>
        <dbReference type="Pfam" id="PF25888"/>
    </source>
</evidence>
<reference evidence="6 7" key="1">
    <citation type="submission" date="2019-08" db="EMBL/GenBank/DDBJ databases">
        <authorList>
            <person name="Chang H.C."/>
            <person name="Mun S.Y."/>
        </authorList>
    </citation>
    <scope>NUCLEOTIDE SEQUENCE [LARGE SCALE GENOMIC DNA]</scope>
    <source>
        <strain evidence="6 7">SK</strain>
    </source>
</reference>
<dbReference type="Pfam" id="PF07261">
    <property type="entry name" value="DnaB_2"/>
    <property type="match status" value="1"/>
</dbReference>
<keyword evidence="6" id="KW-0547">Nucleotide-binding</keyword>
<organism evidence="6 7">
    <name type="scientific">Weissella koreensis</name>
    <dbReference type="NCBI Taxonomy" id="165096"/>
    <lineage>
        <taxon>Bacteria</taxon>
        <taxon>Bacillati</taxon>
        <taxon>Bacillota</taxon>
        <taxon>Bacilli</taxon>
        <taxon>Lactobacillales</taxon>
        <taxon>Lactobacillaceae</taxon>
        <taxon>Weissella</taxon>
    </lineage>
</organism>
<dbReference type="InterPro" id="IPR006343">
    <property type="entry name" value="DnaB/C_C"/>
</dbReference>
<keyword evidence="7" id="KW-1185">Reference proteome</keyword>
<dbReference type="AlphaFoldDB" id="A0A7H1MKC7"/>
<evidence type="ECO:0000256" key="1">
    <source>
        <dbReference type="ARBA" id="ARBA00093462"/>
    </source>
</evidence>
<evidence type="ECO:0000259" key="4">
    <source>
        <dbReference type="Pfam" id="PF07261"/>
    </source>
</evidence>